<dbReference type="InterPro" id="IPR005635">
    <property type="entry name" value="Inner_centromere_prot_ARK-bd"/>
</dbReference>
<protein>
    <recommendedName>
        <fullName evidence="8">Inner centromere protein ARK-binding domain-containing protein</fullName>
    </recommendedName>
</protein>
<reference evidence="9" key="1">
    <citation type="journal article" date="2014" name="Nat. Genet.">
        <title>Genome and transcriptome of the porcine whipworm Trichuris suis.</title>
        <authorList>
            <person name="Jex A.R."/>
            <person name="Nejsum P."/>
            <person name="Schwarz E.M."/>
            <person name="Hu L."/>
            <person name="Young N.D."/>
            <person name="Hall R.S."/>
            <person name="Korhonen P.K."/>
            <person name="Liao S."/>
            <person name="Thamsborg S."/>
            <person name="Xia J."/>
            <person name="Xu P."/>
            <person name="Wang S."/>
            <person name="Scheerlinck J.P."/>
            <person name="Hofmann A."/>
            <person name="Sternberg P.W."/>
            <person name="Wang J."/>
            <person name="Gasser R.B."/>
        </authorList>
    </citation>
    <scope>NUCLEOTIDE SEQUENCE [LARGE SCALE GENOMIC DNA]</scope>
    <source>
        <strain evidence="9">DCEP-RM93F</strain>
    </source>
</reference>
<sequence length="522" mass="57698">MSGRKQKKAFMPSVQPSLEDILEESAVKNSMRNIARCVMKRRADRVQAKAGKQRPKKTEKSSPEVPKGPANHSSEKTGRPIGKRRWERLPATHRYNLRSRPKEGEEPINKQSGPASTKRRRKPIPQSPCSIEPERARSDVEMISVCSPYESPTVKVDLRSMEACSNQSLETPSDIYSAQLHSLENTTDFETPIPSFRKDSSQQLTGQMGSAVSTPKARNENGLDIYIDDFGIEYAFYEDPMRYTVTIEILDSPPEMTEKTASASAGDLTLEASTEDGDSETLVVATKTSADTSLHMDKTALTISDAERMGSQIALASCADANERVESTYAFEEPADLTHLQSEKHDIETTVTEALAANENSTRLTGEQHDFGGDASARVVPAVQESMPLLVEEEDADATCVLPSKEEGGSDDALTTAAYERRQTSRSLSTATYTEYEITERLSSSDEECDGNDEEPRKKIPRWANEDQIELAYVGQLEIEHPERIFAGCLRPITLDEVFGTGAELHSIRSSAQWDTSSDCPN</sequence>
<keyword evidence="6" id="KW-0539">Nucleus</keyword>
<evidence type="ECO:0000256" key="3">
    <source>
        <dbReference type="ARBA" id="ARBA00010042"/>
    </source>
</evidence>
<feature type="domain" description="Inner centromere protein ARK-binding" evidence="8">
    <location>
        <begin position="444"/>
        <end position="499"/>
    </location>
</feature>
<dbReference type="Pfam" id="PF03941">
    <property type="entry name" value="INCENP_ARK-bind"/>
    <property type="match status" value="1"/>
</dbReference>
<gene>
    <name evidence="9" type="ORF">M514_24679</name>
</gene>
<proteinExistence type="inferred from homology"/>
<evidence type="ECO:0000256" key="2">
    <source>
        <dbReference type="ARBA" id="ARBA00004186"/>
    </source>
</evidence>
<keyword evidence="4" id="KW-0963">Cytoplasm</keyword>
<feature type="region of interest" description="Disordered" evidence="7">
    <location>
        <begin position="440"/>
        <end position="460"/>
    </location>
</feature>
<dbReference type="AlphaFoldDB" id="A0A085N0U6"/>
<comment type="subcellular location">
    <subcellularLocation>
        <location evidence="2">Cytoplasm</location>
        <location evidence="2">Cytoskeleton</location>
        <location evidence="2">Spindle</location>
    </subcellularLocation>
    <subcellularLocation>
        <location evidence="1">Nucleus</location>
    </subcellularLocation>
</comment>
<dbReference type="Proteomes" id="UP000030758">
    <property type="component" value="Unassembled WGS sequence"/>
</dbReference>
<organism evidence="9">
    <name type="scientific">Trichuris suis</name>
    <name type="common">pig whipworm</name>
    <dbReference type="NCBI Taxonomy" id="68888"/>
    <lineage>
        <taxon>Eukaryota</taxon>
        <taxon>Metazoa</taxon>
        <taxon>Ecdysozoa</taxon>
        <taxon>Nematoda</taxon>
        <taxon>Enoplea</taxon>
        <taxon>Dorylaimia</taxon>
        <taxon>Trichinellida</taxon>
        <taxon>Trichuridae</taxon>
        <taxon>Trichuris</taxon>
    </lineage>
</organism>
<evidence type="ECO:0000313" key="9">
    <source>
        <dbReference type="EMBL" id="KFD63092.1"/>
    </source>
</evidence>
<evidence type="ECO:0000256" key="1">
    <source>
        <dbReference type="ARBA" id="ARBA00004123"/>
    </source>
</evidence>
<evidence type="ECO:0000256" key="7">
    <source>
        <dbReference type="SAM" id="MobiDB-lite"/>
    </source>
</evidence>
<dbReference type="EMBL" id="KL367580">
    <property type="protein sequence ID" value="KFD63092.1"/>
    <property type="molecule type" value="Genomic_DNA"/>
</dbReference>
<feature type="region of interest" description="Disordered" evidence="7">
    <location>
        <begin position="38"/>
        <end position="136"/>
    </location>
</feature>
<dbReference type="GO" id="GO:0005634">
    <property type="term" value="C:nucleus"/>
    <property type="evidence" value="ECO:0007669"/>
    <property type="project" value="UniProtKB-SubCell"/>
</dbReference>
<accession>A0A085N0U6</accession>
<keyword evidence="5" id="KW-0206">Cytoskeleton</keyword>
<evidence type="ECO:0000256" key="5">
    <source>
        <dbReference type="ARBA" id="ARBA00023212"/>
    </source>
</evidence>
<name>A0A085N0U6_9BILA</name>
<evidence type="ECO:0000256" key="4">
    <source>
        <dbReference type="ARBA" id="ARBA00022490"/>
    </source>
</evidence>
<evidence type="ECO:0000259" key="8">
    <source>
        <dbReference type="Pfam" id="PF03941"/>
    </source>
</evidence>
<dbReference type="GO" id="GO:0005819">
    <property type="term" value="C:spindle"/>
    <property type="evidence" value="ECO:0007669"/>
    <property type="project" value="UniProtKB-SubCell"/>
</dbReference>
<comment type="similarity">
    <text evidence="3">Belongs to the INCENP family.</text>
</comment>
<evidence type="ECO:0000256" key="6">
    <source>
        <dbReference type="ARBA" id="ARBA00023242"/>
    </source>
</evidence>